<name>A0AAN9S668_PSOTE</name>
<protein>
    <submittedName>
        <fullName evidence="1">Uncharacterized protein</fullName>
    </submittedName>
</protein>
<evidence type="ECO:0000313" key="2">
    <source>
        <dbReference type="Proteomes" id="UP001386955"/>
    </source>
</evidence>
<reference evidence="1 2" key="1">
    <citation type="submission" date="2024-01" db="EMBL/GenBank/DDBJ databases">
        <title>The genomes of 5 underutilized Papilionoideae crops provide insights into root nodulation and disease resistanc.</title>
        <authorList>
            <person name="Jiang F."/>
        </authorList>
    </citation>
    <scope>NUCLEOTIDE SEQUENCE [LARGE SCALE GENOMIC DNA]</scope>
    <source>
        <strain evidence="1">DUOXIRENSHENG_FW03</strain>
        <tissue evidence="1">Leaves</tissue>
    </source>
</reference>
<proteinExistence type="predicted"/>
<gene>
    <name evidence="1" type="ORF">VNO78_24368</name>
</gene>
<evidence type="ECO:0000313" key="1">
    <source>
        <dbReference type="EMBL" id="KAK7389381.1"/>
    </source>
</evidence>
<organism evidence="1 2">
    <name type="scientific">Psophocarpus tetragonolobus</name>
    <name type="common">Winged bean</name>
    <name type="synonym">Dolichos tetragonolobus</name>
    <dbReference type="NCBI Taxonomy" id="3891"/>
    <lineage>
        <taxon>Eukaryota</taxon>
        <taxon>Viridiplantae</taxon>
        <taxon>Streptophyta</taxon>
        <taxon>Embryophyta</taxon>
        <taxon>Tracheophyta</taxon>
        <taxon>Spermatophyta</taxon>
        <taxon>Magnoliopsida</taxon>
        <taxon>eudicotyledons</taxon>
        <taxon>Gunneridae</taxon>
        <taxon>Pentapetalae</taxon>
        <taxon>rosids</taxon>
        <taxon>fabids</taxon>
        <taxon>Fabales</taxon>
        <taxon>Fabaceae</taxon>
        <taxon>Papilionoideae</taxon>
        <taxon>50 kb inversion clade</taxon>
        <taxon>NPAAA clade</taxon>
        <taxon>indigoferoid/millettioid clade</taxon>
        <taxon>Phaseoleae</taxon>
        <taxon>Psophocarpus</taxon>
    </lineage>
</organism>
<dbReference type="AlphaFoldDB" id="A0AAN9S668"/>
<comment type="caution">
    <text evidence="1">The sequence shown here is derived from an EMBL/GenBank/DDBJ whole genome shotgun (WGS) entry which is preliminary data.</text>
</comment>
<sequence length="168" mass="17934">MTQSSCAPSFQYPFAVFVIAVRVGAQAVAAARLAALEYKSSLGQGISRAASTPPFDKLPFLGTGPSYRSMGTSIDSAIGKVRHGITLRRQWFRRGFLPREKLGTSSIGSKLGVDGLGDSRLCSIEAEEKERSSSLKLKEDHLSSLLGSTAKIPVKYDLGLEPQGLGTD</sequence>
<keyword evidence="2" id="KW-1185">Reference proteome</keyword>
<accession>A0AAN9S668</accession>
<dbReference type="EMBL" id="JAYMYS010000006">
    <property type="protein sequence ID" value="KAK7389381.1"/>
    <property type="molecule type" value="Genomic_DNA"/>
</dbReference>
<dbReference type="Proteomes" id="UP001386955">
    <property type="component" value="Unassembled WGS sequence"/>
</dbReference>